<organism evidence="3 4">
    <name type="scientific">Pelomonas nitida</name>
    <dbReference type="NCBI Taxonomy" id="3299027"/>
    <lineage>
        <taxon>Bacteria</taxon>
        <taxon>Pseudomonadati</taxon>
        <taxon>Pseudomonadota</taxon>
        <taxon>Betaproteobacteria</taxon>
        <taxon>Burkholderiales</taxon>
        <taxon>Sphaerotilaceae</taxon>
        <taxon>Roseateles</taxon>
    </lineage>
</organism>
<evidence type="ECO:0000256" key="2">
    <source>
        <dbReference type="SAM" id="Phobius"/>
    </source>
</evidence>
<evidence type="ECO:0000313" key="4">
    <source>
        <dbReference type="Proteomes" id="UP001606305"/>
    </source>
</evidence>
<feature type="compositionally biased region" description="Low complexity" evidence="1">
    <location>
        <begin position="118"/>
        <end position="127"/>
    </location>
</feature>
<evidence type="ECO:0000256" key="1">
    <source>
        <dbReference type="SAM" id="MobiDB-lite"/>
    </source>
</evidence>
<keyword evidence="4" id="KW-1185">Reference proteome</keyword>
<feature type="transmembrane region" description="Helical" evidence="2">
    <location>
        <begin position="373"/>
        <end position="392"/>
    </location>
</feature>
<proteinExistence type="predicted"/>
<reference evidence="3 4" key="1">
    <citation type="submission" date="2024-09" db="EMBL/GenBank/DDBJ databases">
        <title>Novel species of the genus Pelomonas and Roseateles isolated from streams.</title>
        <authorList>
            <person name="Lu H."/>
        </authorList>
    </citation>
    <scope>NUCLEOTIDE SEQUENCE [LARGE SCALE GENOMIC DNA]</scope>
    <source>
        <strain evidence="3 4">BYS96W</strain>
    </source>
</reference>
<feature type="transmembrane region" description="Helical" evidence="2">
    <location>
        <begin position="329"/>
        <end position="352"/>
    </location>
</feature>
<feature type="transmembrane region" description="Helical" evidence="2">
    <location>
        <begin position="298"/>
        <end position="317"/>
    </location>
</feature>
<protein>
    <recommendedName>
        <fullName evidence="5">J domain-containing protein</fullName>
    </recommendedName>
</protein>
<keyword evidence="2" id="KW-0812">Transmembrane</keyword>
<feature type="transmembrane region" description="Helical" evidence="2">
    <location>
        <begin position="437"/>
        <end position="454"/>
    </location>
</feature>
<dbReference type="RefSeq" id="WP_394491190.1">
    <property type="nucleotide sequence ID" value="NZ_JBIGIA010000020.1"/>
</dbReference>
<evidence type="ECO:0008006" key="5">
    <source>
        <dbReference type="Google" id="ProtNLM"/>
    </source>
</evidence>
<feature type="region of interest" description="Disordered" evidence="1">
    <location>
        <begin position="64"/>
        <end position="129"/>
    </location>
</feature>
<keyword evidence="2" id="KW-0472">Membrane</keyword>
<gene>
    <name evidence="3" type="ORF">ACG00X_20995</name>
</gene>
<accession>A0ABW7GBK3</accession>
<comment type="caution">
    <text evidence="3">The sequence shown here is derived from an EMBL/GenBank/DDBJ whole genome shotgun (WGS) entry which is preliminary data.</text>
</comment>
<evidence type="ECO:0000313" key="3">
    <source>
        <dbReference type="EMBL" id="MFG6459320.1"/>
    </source>
</evidence>
<name>A0ABW7GBK3_9BURK</name>
<feature type="compositionally biased region" description="Pro residues" evidence="1">
    <location>
        <begin position="95"/>
        <end position="117"/>
    </location>
</feature>
<sequence>MENADWALLGIAPTTELAAIKKAYALKLKTTRPDDDADAYQALRGAYERVQQWLKWQQQQAAMPAPEPVVAPPPVVEATPPTPAEPLTLDQPVTPSMPPTPTPPQPQQATPAPPASPPMAADATPAPEVQPQQLTAALERRWSLAGEAALREAWARTRGELDQQPLSRQAEFSAAFAQWALGLPTLPNDFLKTLDSYFGWLHDFRSERLLGPALVQALNERLRPRPVDPAVRAVGDPLVRLQAARLAGVGWLKLQWWLFLLQPVFGRSQSMLGVQWLQVLGLDLEAQRWLRDAVKRGLWWRTGAAALIYGSCAGLVFSNPVVVIGHTLVWLALTALLLVLGLLGGTLLGVQLQAINPSARRWSHLLPEWTRDVGALGLGIMWLLFAAWLTGVDAQASVSAVREWLPFVPRRIVEYATWGFALCGLAMARPRGGMSRYVVAGLFPITAFLAMRWLDAWLPPTGAYFIAAAWLLAGAAVHEDRFGQAAPAPVQWFLRPVLNTLVLADRWTYVTALAPLAVAMAYATLVDGQVRPLSLFMCWVLGILAVGWLQTQADALGLRLLPAPPAPADSADAP</sequence>
<keyword evidence="2" id="KW-1133">Transmembrane helix</keyword>
<dbReference type="Proteomes" id="UP001606305">
    <property type="component" value="Unassembled WGS sequence"/>
</dbReference>
<feature type="transmembrane region" description="Helical" evidence="2">
    <location>
        <begin position="533"/>
        <end position="551"/>
    </location>
</feature>
<feature type="transmembrane region" description="Helical" evidence="2">
    <location>
        <begin position="507"/>
        <end position="526"/>
    </location>
</feature>
<feature type="compositionally biased region" description="Pro residues" evidence="1">
    <location>
        <begin position="65"/>
        <end position="84"/>
    </location>
</feature>
<dbReference type="EMBL" id="JBIGIA010000020">
    <property type="protein sequence ID" value="MFG6459320.1"/>
    <property type="molecule type" value="Genomic_DNA"/>
</dbReference>